<dbReference type="InterPro" id="IPR000594">
    <property type="entry name" value="ThiF_NAD_FAD-bd"/>
</dbReference>
<dbReference type="Pfam" id="PF00899">
    <property type="entry name" value="ThiF"/>
    <property type="match status" value="1"/>
</dbReference>
<dbReference type="PANTHER" id="PTHR10953:SF102">
    <property type="entry name" value="ADENYLYLTRANSFERASE AND SULFURTRANSFERASE MOCS3"/>
    <property type="match status" value="1"/>
</dbReference>
<dbReference type="GO" id="GO:0016779">
    <property type="term" value="F:nucleotidyltransferase activity"/>
    <property type="evidence" value="ECO:0007669"/>
    <property type="project" value="TreeGrafter"/>
</dbReference>
<dbReference type="AlphaFoldDB" id="A0A532UYJ9"/>
<comment type="similarity">
    <text evidence="1">Belongs to the HesA/MoeB/ThiF family.</text>
</comment>
<evidence type="ECO:0000256" key="1">
    <source>
        <dbReference type="ARBA" id="ARBA00009919"/>
    </source>
</evidence>
<gene>
    <name evidence="3" type="ORF">CEE37_09800</name>
</gene>
<dbReference type="GO" id="GO:0005829">
    <property type="term" value="C:cytosol"/>
    <property type="evidence" value="ECO:0007669"/>
    <property type="project" value="TreeGrafter"/>
</dbReference>
<proteinExistence type="inferred from homology"/>
<evidence type="ECO:0000313" key="4">
    <source>
        <dbReference type="Proteomes" id="UP000319619"/>
    </source>
</evidence>
<protein>
    <recommendedName>
        <fullName evidence="2">THIF-type NAD/FAD binding fold domain-containing protein</fullName>
    </recommendedName>
</protein>
<sequence>MKTERYNRLIQLEGISHEGLEKLKQTRIAIVGCGTLGSIYSLSVVRLGVGFVRLIDRDIVEEHNLSTQLLFQEDDLDVISPKAIIAKKRLESINPYCEVEACPSDLTYKNAETLLGNVDLIFDATDNFETRFLINDFSLKYGIPWIYTGVVGYRGVTMLIQPDRSACLRCMMEEPPETGELPTCETEGVWIAAAEVIAGVGLTEAVKLTTEREVDSTLQELDLDTGKWTKIRVNKNPDCPACGNHDFSFLDGHIQNKATSLCGRDVVHIESQQDENLNLLAIAERLQSSYTVAVSDDLLKLNIPEGEIFLFRDGRAFVKGTSDPARARALYNRYISM</sequence>
<dbReference type="FunFam" id="3.40.50.720:FF:000080">
    <property type="entry name" value="Thiazole biosynthesis adenylyltransferase ThiF"/>
    <property type="match status" value="1"/>
</dbReference>
<evidence type="ECO:0000259" key="2">
    <source>
        <dbReference type="Pfam" id="PF00899"/>
    </source>
</evidence>
<dbReference type="CDD" id="cd00757">
    <property type="entry name" value="ThiF_MoeB_HesA_family"/>
    <property type="match status" value="1"/>
</dbReference>
<name>A0A532UYJ9_UNCL8</name>
<evidence type="ECO:0000313" key="3">
    <source>
        <dbReference type="EMBL" id="TKJ40020.1"/>
    </source>
</evidence>
<dbReference type="PANTHER" id="PTHR10953">
    <property type="entry name" value="UBIQUITIN-ACTIVATING ENZYME E1"/>
    <property type="match status" value="1"/>
</dbReference>
<dbReference type="InterPro" id="IPR035985">
    <property type="entry name" value="Ubiquitin-activating_enz"/>
</dbReference>
<dbReference type="GO" id="GO:0008146">
    <property type="term" value="F:sulfotransferase activity"/>
    <property type="evidence" value="ECO:0007669"/>
    <property type="project" value="TreeGrafter"/>
</dbReference>
<dbReference type="Gene3D" id="3.40.50.720">
    <property type="entry name" value="NAD(P)-binding Rossmann-like Domain"/>
    <property type="match status" value="1"/>
</dbReference>
<dbReference type="EMBL" id="NJBN01000006">
    <property type="protein sequence ID" value="TKJ40020.1"/>
    <property type="molecule type" value="Genomic_DNA"/>
</dbReference>
<comment type="caution">
    <text evidence="3">The sequence shown here is derived from an EMBL/GenBank/DDBJ whole genome shotgun (WGS) entry which is preliminary data.</text>
</comment>
<feature type="domain" description="THIF-type NAD/FAD binding fold" evidence="2">
    <location>
        <begin position="6"/>
        <end position="241"/>
    </location>
</feature>
<dbReference type="SUPFAM" id="SSF69572">
    <property type="entry name" value="Activating enzymes of the ubiquitin-like proteins"/>
    <property type="match status" value="1"/>
</dbReference>
<organism evidence="3 4">
    <name type="scientific">candidate division LCP-89 bacterium B3_LCP</name>
    <dbReference type="NCBI Taxonomy" id="2012998"/>
    <lineage>
        <taxon>Bacteria</taxon>
        <taxon>Pseudomonadati</taxon>
        <taxon>Bacteria division LCP-89</taxon>
    </lineage>
</organism>
<dbReference type="GO" id="GO:0008641">
    <property type="term" value="F:ubiquitin-like modifier activating enzyme activity"/>
    <property type="evidence" value="ECO:0007669"/>
    <property type="project" value="InterPro"/>
</dbReference>
<reference evidence="3 4" key="1">
    <citation type="submission" date="2017-06" db="EMBL/GenBank/DDBJ databases">
        <title>Novel microbial phyla capable of carbon fixation and sulfur reduction in deep-sea sediments.</title>
        <authorList>
            <person name="Huang J."/>
            <person name="Baker B."/>
            <person name="Wang Y."/>
        </authorList>
    </citation>
    <scope>NUCLEOTIDE SEQUENCE [LARGE SCALE GENOMIC DNA]</scope>
    <source>
        <strain evidence="3">B3_LCP</strain>
    </source>
</reference>
<dbReference type="InterPro" id="IPR045886">
    <property type="entry name" value="ThiF/MoeB/HesA"/>
</dbReference>
<dbReference type="GO" id="GO:0004792">
    <property type="term" value="F:thiosulfate-cyanide sulfurtransferase activity"/>
    <property type="evidence" value="ECO:0007669"/>
    <property type="project" value="TreeGrafter"/>
</dbReference>
<accession>A0A532UYJ9</accession>
<dbReference type="Proteomes" id="UP000319619">
    <property type="component" value="Unassembled WGS sequence"/>
</dbReference>